<organism evidence="2 3">
    <name type="scientific">Labilithrix luteola</name>
    <dbReference type="NCBI Taxonomy" id="1391654"/>
    <lineage>
        <taxon>Bacteria</taxon>
        <taxon>Pseudomonadati</taxon>
        <taxon>Myxococcota</taxon>
        <taxon>Polyangia</taxon>
        <taxon>Polyangiales</taxon>
        <taxon>Labilitrichaceae</taxon>
        <taxon>Labilithrix</taxon>
    </lineage>
</organism>
<dbReference type="STRING" id="1391654.AKJ09_09906"/>
<dbReference type="RefSeq" id="WP_146654041.1">
    <property type="nucleotide sequence ID" value="NZ_CP012333.1"/>
</dbReference>
<evidence type="ECO:0000256" key="1">
    <source>
        <dbReference type="SAM" id="MobiDB-lite"/>
    </source>
</evidence>
<dbReference type="AlphaFoldDB" id="A0A0K1QBZ8"/>
<dbReference type="Proteomes" id="UP000064967">
    <property type="component" value="Chromosome"/>
</dbReference>
<evidence type="ECO:0000313" key="2">
    <source>
        <dbReference type="EMBL" id="AKV03243.1"/>
    </source>
</evidence>
<proteinExistence type="predicted"/>
<accession>A0A0K1QBZ8</accession>
<dbReference type="KEGG" id="llu:AKJ09_09906"/>
<protein>
    <recommendedName>
        <fullName evidence="4">HTH iclR-type domain-containing protein</fullName>
    </recommendedName>
</protein>
<sequence>MSYEITVLRALLRLARRRAPATVEDILVRVGGEEADVRRALAALARAELVYRTAGGPRLSLAGFAVAAACAAPVARKVKQAPKPAPTPEPADKASSGGRVIPLVRRRRAA</sequence>
<reference evidence="2 3" key="1">
    <citation type="submission" date="2015-08" db="EMBL/GenBank/DDBJ databases">
        <authorList>
            <person name="Babu N.S."/>
            <person name="Beckwith C.J."/>
            <person name="Beseler K.G."/>
            <person name="Brison A."/>
            <person name="Carone J.V."/>
            <person name="Caskin T.P."/>
            <person name="Diamond M."/>
            <person name="Durham M.E."/>
            <person name="Foxe J.M."/>
            <person name="Go M."/>
            <person name="Henderson B.A."/>
            <person name="Jones I.B."/>
            <person name="McGettigan J.A."/>
            <person name="Micheletti S.J."/>
            <person name="Nasrallah M.E."/>
            <person name="Ortiz D."/>
            <person name="Piller C.R."/>
            <person name="Privatt S.R."/>
            <person name="Schneider S.L."/>
            <person name="Sharp S."/>
            <person name="Smith T.C."/>
            <person name="Stanton J.D."/>
            <person name="Ullery H.E."/>
            <person name="Wilson R.J."/>
            <person name="Serrano M.G."/>
            <person name="Buck G."/>
            <person name="Lee V."/>
            <person name="Wang Y."/>
            <person name="Carvalho R."/>
            <person name="Voegtly L."/>
            <person name="Shi R."/>
            <person name="Duckworth R."/>
            <person name="Johnson A."/>
            <person name="Loviza R."/>
            <person name="Walstead R."/>
            <person name="Shah Z."/>
            <person name="Kiflezghi M."/>
            <person name="Wade K."/>
            <person name="Ball S.L."/>
            <person name="Bradley K.W."/>
            <person name="Asai D.J."/>
            <person name="Bowman C.A."/>
            <person name="Russell D.A."/>
            <person name="Pope W.H."/>
            <person name="Jacobs-Sera D."/>
            <person name="Hendrix R.W."/>
            <person name="Hatfull G.F."/>
        </authorList>
    </citation>
    <scope>NUCLEOTIDE SEQUENCE [LARGE SCALE GENOMIC DNA]</scope>
    <source>
        <strain evidence="2 3">DSM 27648</strain>
    </source>
</reference>
<keyword evidence="3" id="KW-1185">Reference proteome</keyword>
<dbReference type="EMBL" id="CP012333">
    <property type="protein sequence ID" value="AKV03243.1"/>
    <property type="molecule type" value="Genomic_DNA"/>
</dbReference>
<feature type="region of interest" description="Disordered" evidence="1">
    <location>
        <begin position="77"/>
        <end position="110"/>
    </location>
</feature>
<evidence type="ECO:0000313" key="3">
    <source>
        <dbReference type="Proteomes" id="UP000064967"/>
    </source>
</evidence>
<dbReference type="InterPro" id="IPR036390">
    <property type="entry name" value="WH_DNA-bd_sf"/>
</dbReference>
<dbReference type="SUPFAM" id="SSF46785">
    <property type="entry name" value="Winged helix' DNA-binding domain"/>
    <property type="match status" value="1"/>
</dbReference>
<evidence type="ECO:0008006" key="4">
    <source>
        <dbReference type="Google" id="ProtNLM"/>
    </source>
</evidence>
<gene>
    <name evidence="2" type="ORF">AKJ09_09906</name>
</gene>
<name>A0A0K1QBZ8_9BACT</name>